<accession>A0ABS1F8N0</accession>
<name>A0ABS1F8N0_9PROT</name>
<dbReference type="RefSeq" id="WP_200195851.1">
    <property type="nucleotide sequence ID" value="NZ_JAENHM010000058.1"/>
</dbReference>
<keyword evidence="1 2" id="KW-0732">Signal</keyword>
<evidence type="ECO:0000259" key="3">
    <source>
        <dbReference type="SMART" id="SM00062"/>
    </source>
</evidence>
<reference evidence="5" key="1">
    <citation type="submission" date="2021-01" db="EMBL/GenBank/DDBJ databases">
        <title>Genome public.</title>
        <authorList>
            <person name="Liu C."/>
            <person name="Sun Q."/>
        </authorList>
    </citation>
    <scope>NUCLEOTIDE SEQUENCE [LARGE SCALE GENOMIC DNA]</scope>
    <source>
        <strain evidence="5">YIM B02556</strain>
    </source>
</reference>
<sequence length="273" mass="28581">MAFTVTRRLIVAGALLTAAATAFGGLTATANAQSVEDIKGKGKLTIGMLVDFPPFGITSADGKPDGYDADVAKLMAKHMGVPVDIVPVTGPNRIPYLLTGKVDVLVASLGVTPERAKQVAFSEPYAAIEIGLLAPQKSPVKKAEDLSGKSVGVARASTQDQSLTAVAPKDARIMRFDDDASAVQALLSGQVDALGVSNVVAQQIKTMAPQANYEMKFVLKSQVQGIALRQGQDKLLGWVNGFLDTVKKNGELNAIHQKWLGTDLPAAVTASKS</sequence>
<protein>
    <submittedName>
        <fullName evidence="4">Transporter substrate-binding domain-containing protein</fullName>
    </submittedName>
</protein>
<dbReference type="EMBL" id="JAENHM010000058">
    <property type="protein sequence ID" value="MBK1839783.1"/>
    <property type="molecule type" value="Genomic_DNA"/>
</dbReference>
<evidence type="ECO:0000313" key="5">
    <source>
        <dbReference type="Proteomes" id="UP000652760"/>
    </source>
</evidence>
<dbReference type="Pfam" id="PF00497">
    <property type="entry name" value="SBP_bac_3"/>
    <property type="match status" value="1"/>
</dbReference>
<dbReference type="PANTHER" id="PTHR35936:SF17">
    <property type="entry name" value="ARGININE-BINDING EXTRACELLULAR PROTEIN ARTP"/>
    <property type="match status" value="1"/>
</dbReference>
<evidence type="ECO:0000313" key="4">
    <source>
        <dbReference type="EMBL" id="MBK1839783.1"/>
    </source>
</evidence>
<dbReference type="SUPFAM" id="SSF53850">
    <property type="entry name" value="Periplasmic binding protein-like II"/>
    <property type="match status" value="1"/>
</dbReference>
<gene>
    <name evidence="4" type="ORF">JHL17_20460</name>
</gene>
<dbReference type="SMART" id="SM00062">
    <property type="entry name" value="PBPb"/>
    <property type="match status" value="1"/>
</dbReference>
<dbReference type="CDD" id="cd01072">
    <property type="entry name" value="PBP2_SMa0082_like"/>
    <property type="match status" value="1"/>
</dbReference>
<evidence type="ECO:0000256" key="1">
    <source>
        <dbReference type="ARBA" id="ARBA00022729"/>
    </source>
</evidence>
<organism evidence="4 5">
    <name type="scientific">Azospirillum endophyticum</name>
    <dbReference type="NCBI Taxonomy" id="2800326"/>
    <lineage>
        <taxon>Bacteria</taxon>
        <taxon>Pseudomonadati</taxon>
        <taxon>Pseudomonadota</taxon>
        <taxon>Alphaproteobacteria</taxon>
        <taxon>Rhodospirillales</taxon>
        <taxon>Azospirillaceae</taxon>
        <taxon>Azospirillum</taxon>
    </lineage>
</organism>
<feature type="signal peptide" evidence="2">
    <location>
        <begin position="1"/>
        <end position="24"/>
    </location>
</feature>
<proteinExistence type="predicted"/>
<dbReference type="Gene3D" id="3.40.190.10">
    <property type="entry name" value="Periplasmic binding protein-like II"/>
    <property type="match status" value="2"/>
</dbReference>
<dbReference type="PROSITE" id="PS51318">
    <property type="entry name" value="TAT"/>
    <property type="match status" value="1"/>
</dbReference>
<dbReference type="InterPro" id="IPR001638">
    <property type="entry name" value="Solute-binding_3/MltF_N"/>
</dbReference>
<comment type="caution">
    <text evidence="4">The sequence shown here is derived from an EMBL/GenBank/DDBJ whole genome shotgun (WGS) entry which is preliminary data.</text>
</comment>
<dbReference type="Proteomes" id="UP000652760">
    <property type="component" value="Unassembled WGS sequence"/>
</dbReference>
<dbReference type="InterPro" id="IPR006311">
    <property type="entry name" value="TAT_signal"/>
</dbReference>
<feature type="domain" description="Solute-binding protein family 3/N-terminal" evidence="3">
    <location>
        <begin position="43"/>
        <end position="263"/>
    </location>
</feature>
<feature type="chain" id="PRO_5046700559" evidence="2">
    <location>
        <begin position="25"/>
        <end position="273"/>
    </location>
</feature>
<evidence type="ECO:0000256" key="2">
    <source>
        <dbReference type="SAM" id="SignalP"/>
    </source>
</evidence>
<dbReference type="PANTHER" id="PTHR35936">
    <property type="entry name" value="MEMBRANE-BOUND LYTIC MUREIN TRANSGLYCOSYLASE F"/>
    <property type="match status" value="1"/>
</dbReference>
<keyword evidence="5" id="KW-1185">Reference proteome</keyword>